<name>A0ABR2B8Q2_9ROSI</name>
<comment type="caution">
    <text evidence="1">The sequence shown here is derived from an EMBL/GenBank/DDBJ whole genome shotgun (WGS) entry which is preliminary data.</text>
</comment>
<reference evidence="1 2" key="1">
    <citation type="journal article" date="2024" name="G3 (Bethesda)">
        <title>Genome assembly of Hibiscus sabdariffa L. provides insights into metabolisms of medicinal natural products.</title>
        <authorList>
            <person name="Kim T."/>
        </authorList>
    </citation>
    <scope>NUCLEOTIDE SEQUENCE [LARGE SCALE GENOMIC DNA]</scope>
    <source>
        <strain evidence="1">TK-2024</strain>
        <tissue evidence="1">Old leaves</tissue>
    </source>
</reference>
<organism evidence="1 2">
    <name type="scientific">Hibiscus sabdariffa</name>
    <name type="common">roselle</name>
    <dbReference type="NCBI Taxonomy" id="183260"/>
    <lineage>
        <taxon>Eukaryota</taxon>
        <taxon>Viridiplantae</taxon>
        <taxon>Streptophyta</taxon>
        <taxon>Embryophyta</taxon>
        <taxon>Tracheophyta</taxon>
        <taxon>Spermatophyta</taxon>
        <taxon>Magnoliopsida</taxon>
        <taxon>eudicotyledons</taxon>
        <taxon>Gunneridae</taxon>
        <taxon>Pentapetalae</taxon>
        <taxon>rosids</taxon>
        <taxon>malvids</taxon>
        <taxon>Malvales</taxon>
        <taxon>Malvaceae</taxon>
        <taxon>Malvoideae</taxon>
        <taxon>Hibiscus</taxon>
    </lineage>
</organism>
<keyword evidence="2" id="KW-1185">Reference proteome</keyword>
<evidence type="ECO:0000313" key="2">
    <source>
        <dbReference type="Proteomes" id="UP001472677"/>
    </source>
</evidence>
<gene>
    <name evidence="1" type="ORF">V6N12_073248</name>
</gene>
<accession>A0ABR2B8Q2</accession>
<proteinExistence type="predicted"/>
<dbReference type="EMBL" id="JBBPBM010000164">
    <property type="protein sequence ID" value="KAK8502762.1"/>
    <property type="molecule type" value="Genomic_DNA"/>
</dbReference>
<sequence>MFPGRWIGSRVFRVGNLCSSARAVPSVIFCLFLGKILEEMQGLTRHLTGGEESEMSTEVPVLADIRKLSCKGFYALLSSLDTLLSGQFLATVKAAFPRRRLFMEDAAAAPSLGSHPESWSILDGCWHEGESPPGG</sequence>
<dbReference type="Proteomes" id="UP001472677">
    <property type="component" value="Unassembled WGS sequence"/>
</dbReference>
<protein>
    <submittedName>
        <fullName evidence="1">Uncharacterized protein</fullName>
    </submittedName>
</protein>
<evidence type="ECO:0000313" key="1">
    <source>
        <dbReference type="EMBL" id="KAK8502762.1"/>
    </source>
</evidence>